<feature type="transmembrane region" description="Helical" evidence="5">
    <location>
        <begin position="278"/>
        <end position="300"/>
    </location>
</feature>
<dbReference type="InterPro" id="IPR005372">
    <property type="entry name" value="UPF0182"/>
</dbReference>
<dbReference type="EMBL" id="FXUF01000007">
    <property type="protein sequence ID" value="SMP58272.1"/>
    <property type="molecule type" value="Genomic_DNA"/>
</dbReference>
<gene>
    <name evidence="7" type="ORF">SAMN06296020_10759</name>
</gene>
<comment type="caution">
    <text evidence="5">Lacks conserved residue(s) required for the propagation of feature annotation.</text>
</comment>
<proteinExistence type="inferred from homology"/>
<evidence type="ECO:0000313" key="8">
    <source>
        <dbReference type="Proteomes" id="UP001158066"/>
    </source>
</evidence>
<comment type="subcellular location">
    <subcellularLocation>
        <location evidence="5">Cell membrane</location>
        <topology evidence="5">Multi-pass membrane protein</topology>
    </subcellularLocation>
</comment>
<comment type="caution">
    <text evidence="7">The sequence shown here is derived from an EMBL/GenBank/DDBJ whole genome shotgun (WGS) entry which is preliminary data.</text>
</comment>
<protein>
    <recommendedName>
        <fullName evidence="5">UPF0182 protein SAMN06296020_10759</fullName>
    </recommendedName>
</protein>
<feature type="transmembrane region" description="Helical" evidence="5">
    <location>
        <begin position="208"/>
        <end position="231"/>
    </location>
</feature>
<name>A0AA45WWD2_9CLOT</name>
<dbReference type="PANTHER" id="PTHR39344">
    <property type="entry name" value="UPF0182 PROTEIN SLL1060"/>
    <property type="match status" value="1"/>
</dbReference>
<evidence type="ECO:0000313" key="7">
    <source>
        <dbReference type="EMBL" id="SMP58272.1"/>
    </source>
</evidence>
<evidence type="ECO:0000256" key="6">
    <source>
        <dbReference type="SAM" id="MobiDB-lite"/>
    </source>
</evidence>
<comment type="similarity">
    <text evidence="5">Belongs to the UPF0182 family.</text>
</comment>
<dbReference type="RefSeq" id="WP_283409386.1">
    <property type="nucleotide sequence ID" value="NZ_FXUF01000007.1"/>
</dbReference>
<dbReference type="GO" id="GO:0005576">
    <property type="term" value="C:extracellular region"/>
    <property type="evidence" value="ECO:0007669"/>
    <property type="project" value="TreeGrafter"/>
</dbReference>
<keyword evidence="3 5" id="KW-1133">Transmembrane helix</keyword>
<feature type="transmembrane region" description="Helical" evidence="5">
    <location>
        <begin position="157"/>
        <end position="178"/>
    </location>
</feature>
<dbReference type="GO" id="GO:0005886">
    <property type="term" value="C:plasma membrane"/>
    <property type="evidence" value="ECO:0007669"/>
    <property type="project" value="UniProtKB-SubCell"/>
</dbReference>
<feature type="transmembrane region" description="Helical" evidence="5">
    <location>
        <begin position="52"/>
        <end position="70"/>
    </location>
</feature>
<feature type="region of interest" description="Disordered" evidence="6">
    <location>
        <begin position="850"/>
        <end position="896"/>
    </location>
</feature>
<keyword evidence="2 5" id="KW-0812">Transmembrane</keyword>
<feature type="transmembrane region" description="Helical" evidence="5">
    <location>
        <begin position="96"/>
        <end position="118"/>
    </location>
</feature>
<evidence type="ECO:0000256" key="3">
    <source>
        <dbReference type="ARBA" id="ARBA00022989"/>
    </source>
</evidence>
<dbReference type="HAMAP" id="MF_01600">
    <property type="entry name" value="UPF0182"/>
    <property type="match status" value="1"/>
</dbReference>
<reference evidence="7" key="1">
    <citation type="submission" date="2017-05" db="EMBL/GenBank/DDBJ databases">
        <authorList>
            <person name="Varghese N."/>
            <person name="Submissions S."/>
        </authorList>
    </citation>
    <scope>NUCLEOTIDE SEQUENCE</scope>
    <source>
        <strain evidence="7">Su22</strain>
    </source>
</reference>
<feature type="transmembrane region" description="Helical" evidence="5">
    <location>
        <begin position="251"/>
        <end position="271"/>
    </location>
</feature>
<evidence type="ECO:0000256" key="4">
    <source>
        <dbReference type="ARBA" id="ARBA00023136"/>
    </source>
</evidence>
<feature type="compositionally biased region" description="Low complexity" evidence="6">
    <location>
        <begin position="870"/>
        <end position="891"/>
    </location>
</feature>
<dbReference type="Pfam" id="PF03699">
    <property type="entry name" value="UPF0182"/>
    <property type="match status" value="1"/>
</dbReference>
<sequence>MNRIRKILGGVAALVVILLLFTSQLVHFITEYQWFADLGYTGVFLTRLRTQMTLGIPVFIVAGILFYAYFRVLKKRYEKQTGATQVTLSDKQINRWLLLPAVVLGLYTAMNTVGRFWWQILEFRHQVPFGVEDPVFGKDIAYYFFTWPLLMQGLDTLISLIFTVVVVTFIFYLFMLAVRRPTLIQVEEGTNPWKDTMKRFLTFATRQMVTLGVIFFAILTLRYLLSIYQLLYSPQGAIYGAGYTDMAVGLPLYRIKALVSFAGGVLLLVGFYGRKYKLMAAGPVLLILVTVLGGIASAGVERFVVEPNVLARETPYIRQNIEYTRMAYGLDNVREEAFNIDYNLTREDLEANPETVKNIRINDYRPALLSYNQLQAIRPYYQFTDVDIDRYHIDGEYRQVFTSARELNMERISESAKTWLNMHLKYTHGYGAVVSPVNAITPQGQPELFIRNIPPVSTTDLLITRPEIYFGELTNHYIVVNTGEMEFDYPMGEDNAETMYEGTAGIPLSGFNRLLYALRERSARLFVSGSISGESRIIFDRNIEDRVTKIAPFLLYDEDPYLVIHEGRLVWIIDAFTIHDRYPYATPYLNQDYNRRLRGDYNYMRNSVKVVVDAYEGDVNFYIADVEDPVIQTYANIFPGLFQPLEAMPEGLHQHIRYPQELFDLQTIVYERYHMANPSVFYLDEDLWNIAQERYAGQSQNVESQYMIFKMPGEDREEFVLSVPYTPNRLNNMIALLMARNDGEHYGELVLYQLPKDQNIYGPMQIEARIDQNEVISQSLTLWGEGGSQVIRGNLLVIPMNNSFLYIEPLYIQASNSDSPPEVKQVIAAFGDDIVMESTLEEALTRLFGAGTPTIPESGTGTPSSPEQQPTAPAPGETPGAPGTPADTPSPEVTLPADLAEASTEMLIRAASNTFEAAQKASQEGDWAAYGEALAQLEEILNVLEAQAGE</sequence>
<dbReference type="Proteomes" id="UP001158066">
    <property type="component" value="Unassembled WGS sequence"/>
</dbReference>
<feature type="compositionally biased region" description="Polar residues" evidence="6">
    <location>
        <begin position="855"/>
        <end position="869"/>
    </location>
</feature>
<evidence type="ECO:0000256" key="2">
    <source>
        <dbReference type="ARBA" id="ARBA00022692"/>
    </source>
</evidence>
<accession>A0AA45WWD2</accession>
<keyword evidence="1 5" id="KW-1003">Cell membrane</keyword>
<keyword evidence="4 5" id="KW-0472">Membrane</keyword>
<organism evidence="7 8">
    <name type="scientific">Anoxynatronum buryatiense</name>
    <dbReference type="NCBI Taxonomy" id="489973"/>
    <lineage>
        <taxon>Bacteria</taxon>
        <taxon>Bacillati</taxon>
        <taxon>Bacillota</taxon>
        <taxon>Clostridia</taxon>
        <taxon>Eubacteriales</taxon>
        <taxon>Clostridiaceae</taxon>
        <taxon>Anoxynatronum</taxon>
    </lineage>
</organism>
<evidence type="ECO:0000256" key="1">
    <source>
        <dbReference type="ARBA" id="ARBA00022475"/>
    </source>
</evidence>
<dbReference type="AlphaFoldDB" id="A0AA45WWD2"/>
<evidence type="ECO:0000256" key="5">
    <source>
        <dbReference type="HAMAP-Rule" id="MF_01600"/>
    </source>
</evidence>
<keyword evidence="8" id="KW-1185">Reference proteome</keyword>
<dbReference type="PANTHER" id="PTHR39344:SF1">
    <property type="entry name" value="UPF0182 PROTEIN SLL1060"/>
    <property type="match status" value="1"/>
</dbReference>